<keyword evidence="2" id="KW-1185">Reference proteome</keyword>
<reference evidence="2" key="1">
    <citation type="journal article" date="2019" name="Int. J. Syst. Evol. Microbiol.">
        <title>The Global Catalogue of Microorganisms (GCM) 10K type strain sequencing project: providing services to taxonomists for standard genome sequencing and annotation.</title>
        <authorList>
            <consortium name="The Broad Institute Genomics Platform"/>
            <consortium name="The Broad Institute Genome Sequencing Center for Infectious Disease"/>
            <person name="Wu L."/>
            <person name="Ma J."/>
        </authorList>
    </citation>
    <scope>NUCLEOTIDE SEQUENCE [LARGE SCALE GENOMIC DNA]</scope>
    <source>
        <strain evidence="2">JCM 17494</strain>
    </source>
</reference>
<dbReference type="RefSeq" id="WP_346127084.1">
    <property type="nucleotide sequence ID" value="NZ_BAABBE010000001.1"/>
</dbReference>
<organism evidence="1 2">
    <name type="scientific">Lentzea roselyniae</name>
    <dbReference type="NCBI Taxonomy" id="531940"/>
    <lineage>
        <taxon>Bacteria</taxon>
        <taxon>Bacillati</taxon>
        <taxon>Actinomycetota</taxon>
        <taxon>Actinomycetes</taxon>
        <taxon>Pseudonocardiales</taxon>
        <taxon>Pseudonocardiaceae</taxon>
        <taxon>Lentzea</taxon>
    </lineage>
</organism>
<sequence length="201" mass="22946">MVTSGEALHEKGRDGARRAKRWLEATTRVKMAWLNTDPIIGDRCEFQWPHGRQFSFDIVGFLSGGPVEGQSFLAEVKNYSTPGNQPVEYPEYLAKCYVTYAQQPKYSDNFMWITWHPFKQTEWTSLCSAEMVRRCVIGEHKRVFGVGSPEEAESLVDMDIVNAVAERLWVIVLSDKQEKLVISLDHLAVIRAYEVREGEAS</sequence>
<evidence type="ECO:0000313" key="1">
    <source>
        <dbReference type="EMBL" id="GAA3620904.1"/>
    </source>
</evidence>
<evidence type="ECO:0000313" key="2">
    <source>
        <dbReference type="Proteomes" id="UP001500711"/>
    </source>
</evidence>
<name>A0ABP7A0X8_9PSEU</name>
<dbReference type="Proteomes" id="UP001500711">
    <property type="component" value="Unassembled WGS sequence"/>
</dbReference>
<dbReference type="EMBL" id="BAABBE010000001">
    <property type="protein sequence ID" value="GAA3620904.1"/>
    <property type="molecule type" value="Genomic_DNA"/>
</dbReference>
<proteinExistence type="predicted"/>
<protein>
    <submittedName>
        <fullName evidence="1">Uncharacterized protein</fullName>
    </submittedName>
</protein>
<accession>A0ABP7A0X8</accession>
<gene>
    <name evidence="1" type="ORF">GCM10022267_03850</name>
</gene>
<comment type="caution">
    <text evidence="1">The sequence shown here is derived from an EMBL/GenBank/DDBJ whole genome shotgun (WGS) entry which is preliminary data.</text>
</comment>